<name>A0ABM9I8L2_9GAMM</name>
<keyword evidence="2" id="KW-1185">Reference proteome</keyword>
<dbReference type="EMBL" id="OX458333">
    <property type="protein sequence ID" value="CAI8959548.1"/>
    <property type="molecule type" value="Genomic_DNA"/>
</dbReference>
<dbReference type="Proteomes" id="UP001162030">
    <property type="component" value="Chromosome"/>
</dbReference>
<organism evidence="1 2">
    <name type="scientific">Methylocaldum szegediense</name>
    <dbReference type="NCBI Taxonomy" id="73780"/>
    <lineage>
        <taxon>Bacteria</taxon>
        <taxon>Pseudomonadati</taxon>
        <taxon>Pseudomonadota</taxon>
        <taxon>Gammaproteobacteria</taxon>
        <taxon>Methylococcales</taxon>
        <taxon>Methylococcaceae</taxon>
        <taxon>Methylocaldum</taxon>
    </lineage>
</organism>
<evidence type="ECO:0000313" key="2">
    <source>
        <dbReference type="Proteomes" id="UP001162030"/>
    </source>
</evidence>
<accession>A0ABM9I8L2</accession>
<protein>
    <submittedName>
        <fullName evidence="1">Uncharacterized protein</fullName>
    </submittedName>
</protein>
<reference evidence="1 2" key="1">
    <citation type="submission" date="2023-03" db="EMBL/GenBank/DDBJ databases">
        <authorList>
            <person name="Pearce D."/>
        </authorList>
    </citation>
    <scope>NUCLEOTIDE SEQUENCE [LARGE SCALE GENOMIC DNA]</scope>
    <source>
        <strain evidence="1">Msz</strain>
    </source>
</reference>
<sequence>MGATGSLRHRQGCGTVRRIHLPGTVSAQRARAQARFGGVSRLLFSTGPKKEATYPLERALTSSEMERSAAIKAP</sequence>
<evidence type="ECO:0000313" key="1">
    <source>
        <dbReference type="EMBL" id="CAI8959548.1"/>
    </source>
</evidence>
<gene>
    <name evidence="1" type="ORF">MSZNOR_4630</name>
</gene>
<proteinExistence type="predicted"/>